<dbReference type="GO" id="GO:0008270">
    <property type="term" value="F:zinc ion binding"/>
    <property type="evidence" value="ECO:0007669"/>
    <property type="project" value="UniProtKB-KW"/>
</dbReference>
<protein>
    <submittedName>
        <fullName evidence="4">Uncharacterized protein</fullName>
    </submittedName>
</protein>
<dbReference type="GO" id="GO:0006338">
    <property type="term" value="P:chromatin remodeling"/>
    <property type="evidence" value="ECO:0007669"/>
    <property type="project" value="InterPro"/>
</dbReference>
<organism evidence="4">
    <name type="scientific">Salix viminalis</name>
    <name type="common">Common osier</name>
    <name type="synonym">Basket willow</name>
    <dbReference type="NCBI Taxonomy" id="40686"/>
    <lineage>
        <taxon>Eukaryota</taxon>
        <taxon>Viridiplantae</taxon>
        <taxon>Streptophyta</taxon>
        <taxon>Embryophyta</taxon>
        <taxon>Tracheophyta</taxon>
        <taxon>Spermatophyta</taxon>
        <taxon>Magnoliopsida</taxon>
        <taxon>eudicotyledons</taxon>
        <taxon>Gunneridae</taxon>
        <taxon>Pentapetalae</taxon>
        <taxon>rosids</taxon>
        <taxon>fabids</taxon>
        <taxon>Malpighiales</taxon>
        <taxon>Salicaceae</taxon>
        <taxon>Saliceae</taxon>
        <taxon>Salix</taxon>
    </lineage>
</organism>
<dbReference type="EMBL" id="CAADRP010000350">
    <property type="protein sequence ID" value="VFU27317.1"/>
    <property type="molecule type" value="Genomic_DNA"/>
</dbReference>
<keyword evidence="2" id="KW-0863">Zinc-finger</keyword>
<sequence length="248" mass="28171">MKHTDFLPKIYIVIVVSDFANCYGFLGSYVVEKPCLILKFASFFSMKAPPYHNICNGTFKVQWFSIVEAFDVSLIHPRPLRAARDVDGRLLPEGKSASIATMMFQTRFEECQCKLERLLQEWRCAASNDNRTQPTIARIEALENDYTGMELVEAVDDDEASLDDDDDVYIQKKQKGTKRKTRQTKALENARKAPINFLELLHEANLEALPPHVPSYMRAAMGPPSSTWHFYTVCGTSYQQSVNALCSI</sequence>
<evidence type="ECO:0000313" key="4">
    <source>
        <dbReference type="EMBL" id="VFU27317.1"/>
    </source>
</evidence>
<evidence type="ECO:0000256" key="2">
    <source>
        <dbReference type="ARBA" id="ARBA00022771"/>
    </source>
</evidence>
<keyword evidence="3" id="KW-0862">Zinc</keyword>
<accession>A0A6N2KHW2</accession>
<proteinExistence type="predicted"/>
<name>A0A6N2KHW2_SALVM</name>
<evidence type="ECO:0000256" key="3">
    <source>
        <dbReference type="ARBA" id="ARBA00022833"/>
    </source>
</evidence>
<gene>
    <name evidence="4" type="ORF">SVIM_LOCUS80799</name>
</gene>
<dbReference type="InterPro" id="IPR039723">
    <property type="entry name" value="Vps71/ZNHIT1"/>
</dbReference>
<dbReference type="AlphaFoldDB" id="A0A6N2KHW2"/>
<reference evidence="4" key="1">
    <citation type="submission" date="2019-03" db="EMBL/GenBank/DDBJ databases">
        <authorList>
            <person name="Mank J."/>
            <person name="Almeida P."/>
        </authorList>
    </citation>
    <scope>NUCLEOTIDE SEQUENCE</scope>
    <source>
        <strain evidence="4">78183</strain>
    </source>
</reference>
<keyword evidence="1" id="KW-0479">Metal-binding</keyword>
<dbReference type="PANTHER" id="PTHR13093">
    <property type="entry name" value="ZINC FINGER HIT DOMAIN CONTAINING PROTEIN 1"/>
    <property type="match status" value="1"/>
</dbReference>
<evidence type="ECO:0000256" key="1">
    <source>
        <dbReference type="ARBA" id="ARBA00022723"/>
    </source>
</evidence>